<dbReference type="EMBL" id="BMXR01000009">
    <property type="protein sequence ID" value="GGX65537.1"/>
    <property type="molecule type" value="Genomic_DNA"/>
</dbReference>
<dbReference type="RefSeq" id="WP_189611393.1">
    <property type="nucleotide sequence ID" value="NZ_BMXR01000009.1"/>
</dbReference>
<dbReference type="Proteomes" id="UP000626148">
    <property type="component" value="Unassembled WGS sequence"/>
</dbReference>
<dbReference type="PANTHER" id="PTHR43798:SF33">
    <property type="entry name" value="HYDROLASE, PUTATIVE (AFU_ORTHOLOGUE AFUA_2G14860)-RELATED"/>
    <property type="match status" value="1"/>
</dbReference>
<accession>A0A918KJ66</accession>
<organism evidence="2 3">
    <name type="scientific">Saccharospirillum salsuginis</name>
    <dbReference type="NCBI Taxonomy" id="418750"/>
    <lineage>
        <taxon>Bacteria</taxon>
        <taxon>Pseudomonadati</taxon>
        <taxon>Pseudomonadota</taxon>
        <taxon>Gammaproteobacteria</taxon>
        <taxon>Oceanospirillales</taxon>
        <taxon>Saccharospirillaceae</taxon>
        <taxon>Saccharospirillum</taxon>
    </lineage>
</organism>
<reference evidence="2" key="1">
    <citation type="journal article" date="2014" name="Int. J. Syst. Evol. Microbiol.">
        <title>Complete genome sequence of Corynebacterium casei LMG S-19264T (=DSM 44701T), isolated from a smear-ripened cheese.</title>
        <authorList>
            <consortium name="US DOE Joint Genome Institute (JGI-PGF)"/>
            <person name="Walter F."/>
            <person name="Albersmeier A."/>
            <person name="Kalinowski J."/>
            <person name="Ruckert C."/>
        </authorList>
    </citation>
    <scope>NUCLEOTIDE SEQUENCE</scope>
    <source>
        <strain evidence="2">KCTC 22169</strain>
    </source>
</reference>
<dbReference type="SUPFAM" id="SSF53474">
    <property type="entry name" value="alpha/beta-Hydrolases"/>
    <property type="match status" value="1"/>
</dbReference>
<feature type="domain" description="AB hydrolase-1" evidence="1">
    <location>
        <begin position="26"/>
        <end position="260"/>
    </location>
</feature>
<dbReference type="InterPro" id="IPR029058">
    <property type="entry name" value="AB_hydrolase_fold"/>
</dbReference>
<dbReference type="AlphaFoldDB" id="A0A918KJ66"/>
<evidence type="ECO:0000313" key="3">
    <source>
        <dbReference type="Proteomes" id="UP000626148"/>
    </source>
</evidence>
<gene>
    <name evidence="2" type="ORF">GCM10007392_36760</name>
</gene>
<keyword evidence="2" id="KW-0378">Hydrolase</keyword>
<dbReference type="InterPro" id="IPR050266">
    <property type="entry name" value="AB_hydrolase_sf"/>
</dbReference>
<dbReference type="GO" id="GO:0016020">
    <property type="term" value="C:membrane"/>
    <property type="evidence" value="ECO:0007669"/>
    <property type="project" value="TreeGrafter"/>
</dbReference>
<protein>
    <submittedName>
        <fullName evidence="2">Hydrolase</fullName>
    </submittedName>
</protein>
<reference evidence="2" key="2">
    <citation type="submission" date="2020-09" db="EMBL/GenBank/DDBJ databases">
        <authorList>
            <person name="Sun Q."/>
            <person name="Kim S."/>
        </authorList>
    </citation>
    <scope>NUCLEOTIDE SEQUENCE</scope>
    <source>
        <strain evidence="2">KCTC 22169</strain>
    </source>
</reference>
<sequence length="277" mass="31217">MMEHAFITPNDRELHVRVWNPSADKTVVCWHGLARNSHDFEPLGDELAKQGYRVLAPDTIGRGLSQWARDPREEYHFGVYSELALGLLDHFRVDRLSWVGTSMGGLLGMILGSGPLQDRLDRLVLNDVGPALPTDALRRITEYVRETPAFDTLSAFEERIRTIYAPFGPRNDVSWRDMAMACSRRLPDGRFVTHYDPDIVGQFDESAPAVDLWDQFDSIPCPLMLLHGTQSDVLTGEIVADMRARKPSMELLQFDDCGHAPGLHLADHIEPVVRFIG</sequence>
<dbReference type="InterPro" id="IPR000073">
    <property type="entry name" value="AB_hydrolase_1"/>
</dbReference>
<evidence type="ECO:0000313" key="2">
    <source>
        <dbReference type="EMBL" id="GGX65537.1"/>
    </source>
</evidence>
<dbReference type="Pfam" id="PF00561">
    <property type="entry name" value="Abhydrolase_1"/>
    <property type="match status" value="1"/>
</dbReference>
<dbReference type="Gene3D" id="3.40.50.1820">
    <property type="entry name" value="alpha/beta hydrolase"/>
    <property type="match status" value="1"/>
</dbReference>
<name>A0A918KJ66_9GAMM</name>
<dbReference type="PANTHER" id="PTHR43798">
    <property type="entry name" value="MONOACYLGLYCEROL LIPASE"/>
    <property type="match status" value="1"/>
</dbReference>
<proteinExistence type="predicted"/>
<dbReference type="PRINTS" id="PR00111">
    <property type="entry name" value="ABHYDROLASE"/>
</dbReference>
<evidence type="ECO:0000259" key="1">
    <source>
        <dbReference type="Pfam" id="PF00561"/>
    </source>
</evidence>
<keyword evidence="3" id="KW-1185">Reference proteome</keyword>
<comment type="caution">
    <text evidence="2">The sequence shown here is derived from an EMBL/GenBank/DDBJ whole genome shotgun (WGS) entry which is preliminary data.</text>
</comment>
<dbReference type="GO" id="GO:0016787">
    <property type="term" value="F:hydrolase activity"/>
    <property type="evidence" value="ECO:0007669"/>
    <property type="project" value="UniProtKB-KW"/>
</dbReference>